<dbReference type="GO" id="GO:0005886">
    <property type="term" value="C:plasma membrane"/>
    <property type="evidence" value="ECO:0007669"/>
    <property type="project" value="UniProtKB-SubCell"/>
</dbReference>
<evidence type="ECO:0000256" key="7">
    <source>
        <dbReference type="ARBA" id="ARBA00023136"/>
    </source>
</evidence>
<dbReference type="RefSeq" id="WP_106445587.1">
    <property type="nucleotide sequence ID" value="NZ_CP027669.1"/>
</dbReference>
<dbReference type="GO" id="GO:0015628">
    <property type="term" value="P:protein secretion by the type II secretion system"/>
    <property type="evidence" value="ECO:0007669"/>
    <property type="project" value="TreeGrafter"/>
</dbReference>
<dbReference type="SUPFAM" id="SSF54523">
    <property type="entry name" value="Pili subunits"/>
    <property type="match status" value="1"/>
</dbReference>
<evidence type="ECO:0000256" key="1">
    <source>
        <dbReference type="ARBA" id="ARBA00004377"/>
    </source>
</evidence>
<evidence type="ECO:0000256" key="3">
    <source>
        <dbReference type="ARBA" id="ARBA00022481"/>
    </source>
</evidence>
<dbReference type="InterPro" id="IPR051621">
    <property type="entry name" value="T2SS_protein_J"/>
</dbReference>
<keyword evidence="3" id="KW-0488">Methylation</keyword>
<dbReference type="AlphaFoldDB" id="A0A2S0MXH4"/>
<dbReference type="InterPro" id="IPR045584">
    <property type="entry name" value="Pilin-like"/>
</dbReference>
<evidence type="ECO:0000256" key="4">
    <source>
        <dbReference type="ARBA" id="ARBA00022519"/>
    </source>
</evidence>
<keyword evidence="10" id="KW-1185">Reference proteome</keyword>
<reference evidence="9 10" key="1">
    <citation type="submission" date="2018-03" db="EMBL/GenBank/DDBJ databases">
        <title>Genome sequencing of Simplicispira sp.</title>
        <authorList>
            <person name="Kim S.-J."/>
            <person name="Heo J."/>
            <person name="Kwon S.-W."/>
        </authorList>
    </citation>
    <scope>NUCLEOTIDE SEQUENCE [LARGE SCALE GENOMIC DNA]</scope>
    <source>
        <strain evidence="9 10">SC1-8</strain>
    </source>
</reference>
<dbReference type="PANTHER" id="PTHR39583">
    <property type="entry name" value="TYPE II SECRETION SYSTEM PROTEIN J-RELATED"/>
    <property type="match status" value="1"/>
</dbReference>
<dbReference type="Pfam" id="PF07963">
    <property type="entry name" value="N_methyl"/>
    <property type="match status" value="1"/>
</dbReference>
<evidence type="ECO:0000256" key="8">
    <source>
        <dbReference type="SAM" id="Phobius"/>
    </source>
</evidence>
<keyword evidence="5 8" id="KW-0812">Transmembrane</keyword>
<keyword evidence="7 8" id="KW-0472">Membrane</keyword>
<protein>
    <submittedName>
        <fullName evidence="9">General secretion pathway protein GspJ</fullName>
    </submittedName>
</protein>
<evidence type="ECO:0000256" key="6">
    <source>
        <dbReference type="ARBA" id="ARBA00022989"/>
    </source>
</evidence>
<accession>A0A2S0MXH4</accession>
<evidence type="ECO:0000313" key="10">
    <source>
        <dbReference type="Proteomes" id="UP000239326"/>
    </source>
</evidence>
<evidence type="ECO:0000313" key="9">
    <source>
        <dbReference type="EMBL" id="AVO40596.1"/>
    </source>
</evidence>
<evidence type="ECO:0000256" key="2">
    <source>
        <dbReference type="ARBA" id="ARBA00022475"/>
    </source>
</evidence>
<keyword evidence="2" id="KW-1003">Cell membrane</keyword>
<dbReference type="PROSITE" id="PS00409">
    <property type="entry name" value="PROKAR_NTER_METHYL"/>
    <property type="match status" value="1"/>
</dbReference>
<name>A0A2S0MXH4_9BURK</name>
<organism evidence="9 10">
    <name type="scientific">Simplicispira suum</name>
    <dbReference type="NCBI Taxonomy" id="2109915"/>
    <lineage>
        <taxon>Bacteria</taxon>
        <taxon>Pseudomonadati</taxon>
        <taxon>Pseudomonadota</taxon>
        <taxon>Betaproteobacteria</taxon>
        <taxon>Burkholderiales</taxon>
        <taxon>Comamonadaceae</taxon>
        <taxon>Simplicispira</taxon>
    </lineage>
</organism>
<dbReference type="Gene3D" id="3.30.700.10">
    <property type="entry name" value="Glycoprotein, Type 4 Pilin"/>
    <property type="match status" value="1"/>
</dbReference>
<dbReference type="PANTHER" id="PTHR39583:SF2">
    <property type="entry name" value="TYPE II SECRETION SYSTEM PROTEIN J"/>
    <property type="match status" value="1"/>
</dbReference>
<keyword evidence="4" id="KW-0997">Cell inner membrane</keyword>
<dbReference type="EMBL" id="CP027669">
    <property type="protein sequence ID" value="AVO40596.1"/>
    <property type="molecule type" value="Genomic_DNA"/>
</dbReference>
<proteinExistence type="predicted"/>
<dbReference type="NCBIfam" id="TIGR02532">
    <property type="entry name" value="IV_pilin_GFxxxE"/>
    <property type="match status" value="1"/>
</dbReference>
<comment type="subcellular location">
    <subcellularLocation>
        <location evidence="1">Cell inner membrane</location>
        <topology evidence="1">Single-pass membrane protein</topology>
    </subcellularLocation>
</comment>
<dbReference type="InterPro" id="IPR012902">
    <property type="entry name" value="N_methyl_site"/>
</dbReference>
<evidence type="ECO:0000256" key="5">
    <source>
        <dbReference type="ARBA" id="ARBA00022692"/>
    </source>
</evidence>
<dbReference type="Proteomes" id="UP000239326">
    <property type="component" value="Chromosome"/>
</dbReference>
<keyword evidence="6 8" id="KW-1133">Transmembrane helix</keyword>
<sequence length="232" mass="25037">MSRRSPRSARGFTLIELLIAIALLGLMALMSWRGIDGMVRAQQQTKARGDALLTLQAALGQWGADLDALLALPNTTPIDWDGQALRITRRSSAGGDAGALVVAWSQREVAGTTQWLRWQSAPVTTRGDWQRAWDQATVWARSAGDAERKGEVVLVPLMDWQIFYFRGNAWSNPLSSSGTPTAQNVGQASPAAKAQALVPEGIRLQLDLGPNEALAGRLTRDWVNPLNGGGKS</sequence>
<gene>
    <name evidence="9" type="ORF">C6571_04215</name>
</gene>
<dbReference type="OrthoDB" id="9151668at2"/>
<dbReference type="KEGG" id="simp:C6571_04215"/>
<feature type="transmembrane region" description="Helical" evidence="8">
    <location>
        <begin position="12"/>
        <end position="32"/>
    </location>
</feature>